<dbReference type="Pfam" id="PF14417">
    <property type="entry name" value="MEDS"/>
    <property type="match status" value="1"/>
</dbReference>
<name>A0A6G4WL37_9HYPH</name>
<keyword evidence="3" id="KW-1185">Reference proteome</keyword>
<gene>
    <name evidence="2" type="ORF">G6N73_30455</name>
</gene>
<dbReference type="RefSeq" id="WP_165033675.1">
    <property type="nucleotide sequence ID" value="NZ_JAAKZF010000092.1"/>
</dbReference>
<protein>
    <recommendedName>
        <fullName evidence="1">MEDS domain-containing protein</fullName>
    </recommendedName>
</protein>
<dbReference type="AlphaFoldDB" id="A0A6G4WL37"/>
<evidence type="ECO:0000313" key="2">
    <source>
        <dbReference type="EMBL" id="NGO55319.1"/>
    </source>
</evidence>
<feature type="domain" description="MEDS" evidence="1">
    <location>
        <begin position="27"/>
        <end position="186"/>
    </location>
</feature>
<evidence type="ECO:0000313" key="3">
    <source>
        <dbReference type="Proteomes" id="UP001642900"/>
    </source>
</evidence>
<dbReference type="InterPro" id="IPR025847">
    <property type="entry name" value="MEDS_domain"/>
</dbReference>
<comment type="caution">
    <text evidence="2">The sequence shown here is derived from an EMBL/GenBank/DDBJ whole genome shotgun (WGS) entry which is preliminary data.</text>
</comment>
<dbReference type="EMBL" id="JAAKZF010000092">
    <property type="protein sequence ID" value="NGO55319.1"/>
    <property type="molecule type" value="Genomic_DNA"/>
</dbReference>
<evidence type="ECO:0000259" key="1">
    <source>
        <dbReference type="Pfam" id="PF14417"/>
    </source>
</evidence>
<proteinExistence type="predicted"/>
<sequence>MHHEPDREEGGLREPWDRVVAEASPSDHIVQLYQDQDFLNRAVCRFAGAALANGEGIILVPTLIHWNGIRPRLEAEGVDVEAARKRGQLTVVDADELLPRFMRDAMPDSPVFLGLAGDVIGQVRARARYQKVRWWGEMVNVLWERGDVAASMNLEDLFDQLAKKHDIAIFCSFLMDNFNGEVHAHMLPRLGTNHSHLIPVEDYARLERAVADALRETVGPDEARVLESRLLSDYRSPFNMPRAQALLLALRQVLPTVADPVLQRSRKLYTASGTAR</sequence>
<dbReference type="Proteomes" id="UP001642900">
    <property type="component" value="Unassembled WGS sequence"/>
</dbReference>
<reference evidence="2 3" key="1">
    <citation type="submission" date="2020-02" db="EMBL/GenBank/DDBJ databases">
        <title>Genome sequence of strain CCNWXJ40-4.</title>
        <authorList>
            <person name="Gao J."/>
            <person name="Sun J."/>
        </authorList>
    </citation>
    <scope>NUCLEOTIDE SEQUENCE [LARGE SCALE GENOMIC DNA]</scope>
    <source>
        <strain evidence="2 3">CCNWXJ 40-4</strain>
    </source>
</reference>
<organism evidence="2 3">
    <name type="scientific">Allomesorhizobium camelthorni</name>
    <dbReference type="NCBI Taxonomy" id="475069"/>
    <lineage>
        <taxon>Bacteria</taxon>
        <taxon>Pseudomonadati</taxon>
        <taxon>Pseudomonadota</taxon>
        <taxon>Alphaproteobacteria</taxon>
        <taxon>Hyphomicrobiales</taxon>
        <taxon>Phyllobacteriaceae</taxon>
        <taxon>Allomesorhizobium</taxon>
    </lineage>
</organism>
<accession>A0A6G4WL37</accession>